<reference evidence="1 2" key="1">
    <citation type="submission" date="2009-11" db="EMBL/GenBank/DDBJ databases">
        <title>Annotation of Allomyces macrogynus ATCC 38327.</title>
        <authorList>
            <consortium name="The Broad Institute Genome Sequencing Platform"/>
            <person name="Russ C."/>
            <person name="Cuomo C."/>
            <person name="Burger G."/>
            <person name="Gray M.W."/>
            <person name="Holland P.W.H."/>
            <person name="King N."/>
            <person name="Lang F.B.F."/>
            <person name="Roger A.J."/>
            <person name="Ruiz-Trillo I."/>
            <person name="Young S.K."/>
            <person name="Zeng Q."/>
            <person name="Gargeya S."/>
            <person name="Fitzgerald M."/>
            <person name="Haas B."/>
            <person name="Abouelleil A."/>
            <person name="Alvarado L."/>
            <person name="Arachchi H.M."/>
            <person name="Berlin A."/>
            <person name="Chapman S.B."/>
            <person name="Gearin G."/>
            <person name="Goldberg J."/>
            <person name="Griggs A."/>
            <person name="Gujja S."/>
            <person name="Hansen M."/>
            <person name="Heiman D."/>
            <person name="Howarth C."/>
            <person name="Larimer J."/>
            <person name="Lui A."/>
            <person name="MacDonald P.J.P."/>
            <person name="McCowen C."/>
            <person name="Montmayeur A."/>
            <person name="Murphy C."/>
            <person name="Neiman D."/>
            <person name="Pearson M."/>
            <person name="Priest M."/>
            <person name="Roberts A."/>
            <person name="Saif S."/>
            <person name="Shea T."/>
            <person name="Sisk P."/>
            <person name="Stolte C."/>
            <person name="Sykes S."/>
            <person name="Wortman J."/>
            <person name="Nusbaum C."/>
            <person name="Birren B."/>
        </authorList>
    </citation>
    <scope>NUCLEOTIDE SEQUENCE [LARGE SCALE GENOMIC DNA]</scope>
    <source>
        <strain evidence="1 2">ATCC 38327</strain>
    </source>
</reference>
<protein>
    <submittedName>
        <fullName evidence="1">Uncharacterized protein</fullName>
    </submittedName>
</protein>
<evidence type="ECO:0000313" key="2">
    <source>
        <dbReference type="Proteomes" id="UP000054350"/>
    </source>
</evidence>
<keyword evidence="2" id="KW-1185">Reference proteome</keyword>
<sequence length="289" mass="30901">MEVWFEAGIGHIVKVLLDVEDGCLLQAVHERTLIHALDRLHQAINAAAATEPNKAVTMATVASDALHALFALIRTTQPDPWRAHALPLAHIGLHFLHIVLALSSDSRTPLQRTWGHLLRSIASAQDDLALARTAVTVLRDVATTTNSVTDWLALGRAQRVLLAAVQSALTHDIDLSDLDEAQVRADAVATYRAVLARDPACAVAVCALDRLGVATSEEREAFRAVVGAAAVRARAEEMKVDSKDDVVVVDEVPAQPSGGDEMEVDGEDGVVVVDEIVGRGRGRGRCDGH</sequence>
<name>A0A0L0SWU2_ALLM3</name>
<evidence type="ECO:0000313" key="1">
    <source>
        <dbReference type="EMBL" id="KNE66951.1"/>
    </source>
</evidence>
<dbReference type="EMBL" id="GG745351">
    <property type="protein sequence ID" value="KNE66951.1"/>
    <property type="molecule type" value="Genomic_DNA"/>
</dbReference>
<gene>
    <name evidence="1" type="ORF">AMAG_11424</name>
</gene>
<dbReference type="Proteomes" id="UP000054350">
    <property type="component" value="Unassembled WGS sequence"/>
</dbReference>
<organism evidence="1 2">
    <name type="scientific">Allomyces macrogynus (strain ATCC 38327)</name>
    <name type="common">Allomyces javanicus var. macrogynus</name>
    <dbReference type="NCBI Taxonomy" id="578462"/>
    <lineage>
        <taxon>Eukaryota</taxon>
        <taxon>Fungi</taxon>
        <taxon>Fungi incertae sedis</taxon>
        <taxon>Blastocladiomycota</taxon>
        <taxon>Blastocladiomycetes</taxon>
        <taxon>Blastocladiales</taxon>
        <taxon>Blastocladiaceae</taxon>
        <taxon>Allomyces</taxon>
    </lineage>
</organism>
<dbReference type="AlphaFoldDB" id="A0A0L0SWU2"/>
<proteinExistence type="predicted"/>
<dbReference type="VEuPathDB" id="FungiDB:AMAG_11424"/>
<dbReference type="OrthoDB" id="10407155at2759"/>
<accession>A0A0L0SWU2</accession>
<reference evidence="2" key="2">
    <citation type="submission" date="2009-11" db="EMBL/GenBank/DDBJ databases">
        <title>The Genome Sequence of Allomyces macrogynus strain ATCC 38327.</title>
        <authorList>
            <consortium name="The Broad Institute Genome Sequencing Platform"/>
            <person name="Russ C."/>
            <person name="Cuomo C."/>
            <person name="Shea T."/>
            <person name="Young S.K."/>
            <person name="Zeng Q."/>
            <person name="Koehrsen M."/>
            <person name="Haas B."/>
            <person name="Borodovsky M."/>
            <person name="Guigo R."/>
            <person name="Alvarado L."/>
            <person name="Berlin A."/>
            <person name="Borenstein D."/>
            <person name="Chen Z."/>
            <person name="Engels R."/>
            <person name="Freedman E."/>
            <person name="Gellesch M."/>
            <person name="Goldberg J."/>
            <person name="Griggs A."/>
            <person name="Gujja S."/>
            <person name="Heiman D."/>
            <person name="Hepburn T."/>
            <person name="Howarth C."/>
            <person name="Jen D."/>
            <person name="Larson L."/>
            <person name="Lewis B."/>
            <person name="Mehta T."/>
            <person name="Park D."/>
            <person name="Pearson M."/>
            <person name="Roberts A."/>
            <person name="Saif S."/>
            <person name="Shenoy N."/>
            <person name="Sisk P."/>
            <person name="Stolte C."/>
            <person name="Sykes S."/>
            <person name="Walk T."/>
            <person name="White J."/>
            <person name="Yandava C."/>
            <person name="Burger G."/>
            <person name="Gray M.W."/>
            <person name="Holland P.W.H."/>
            <person name="King N."/>
            <person name="Lang F.B.F."/>
            <person name="Roger A.J."/>
            <person name="Ruiz-Trillo I."/>
            <person name="Lander E."/>
            <person name="Nusbaum C."/>
        </authorList>
    </citation>
    <scope>NUCLEOTIDE SEQUENCE [LARGE SCALE GENOMIC DNA]</scope>
    <source>
        <strain evidence="2">ATCC 38327</strain>
    </source>
</reference>